<gene>
    <name evidence="2" type="ORF">PCG10_005022</name>
</gene>
<accession>A0A9P5L3T9</accession>
<keyword evidence="1" id="KW-1133">Transmembrane helix</keyword>
<dbReference type="Proteomes" id="UP000701341">
    <property type="component" value="Unassembled WGS sequence"/>
</dbReference>
<evidence type="ECO:0000313" key="3">
    <source>
        <dbReference type="Proteomes" id="UP000701341"/>
    </source>
</evidence>
<comment type="caution">
    <text evidence="2">The sequence shown here is derived from an EMBL/GenBank/DDBJ whole genome shotgun (WGS) entry which is preliminary data.</text>
</comment>
<sequence>MLEETSPLLGGQQKITRWSSIYWLSAVVFCLSASGALLNVPLTQLIEDNICSRYAQGAPTEELCKSDKIQSKLAYLNGCLPLVEVVVGTSYEQLFTKLPDTDRLL</sequence>
<keyword evidence="3" id="KW-1185">Reference proteome</keyword>
<proteinExistence type="predicted"/>
<name>A0A9P5L3T9_PENCR</name>
<protein>
    <submittedName>
        <fullName evidence="2">Uncharacterized protein</fullName>
    </submittedName>
</protein>
<reference evidence="2" key="1">
    <citation type="submission" date="2020-02" db="EMBL/GenBank/DDBJ databases">
        <authorList>
            <person name="Lichtner F.J."/>
        </authorList>
    </citation>
    <scope>NUCLEOTIDE SEQUENCE</scope>
    <source>
        <strain evidence="2">G10</strain>
    </source>
</reference>
<dbReference type="EMBL" id="JAAOZQ010000003">
    <property type="protein sequence ID" value="KAF7530047.1"/>
    <property type="molecule type" value="Genomic_DNA"/>
</dbReference>
<keyword evidence="1" id="KW-0812">Transmembrane</keyword>
<evidence type="ECO:0000256" key="1">
    <source>
        <dbReference type="SAM" id="Phobius"/>
    </source>
</evidence>
<dbReference type="AlphaFoldDB" id="A0A9P5L3T9"/>
<keyword evidence="1" id="KW-0472">Membrane</keyword>
<organism evidence="2 3">
    <name type="scientific">Penicillium crustosum</name>
    <name type="common">Blue mold fungus</name>
    <dbReference type="NCBI Taxonomy" id="36656"/>
    <lineage>
        <taxon>Eukaryota</taxon>
        <taxon>Fungi</taxon>
        <taxon>Dikarya</taxon>
        <taxon>Ascomycota</taxon>
        <taxon>Pezizomycotina</taxon>
        <taxon>Eurotiomycetes</taxon>
        <taxon>Eurotiomycetidae</taxon>
        <taxon>Eurotiales</taxon>
        <taxon>Aspergillaceae</taxon>
        <taxon>Penicillium</taxon>
    </lineage>
</organism>
<evidence type="ECO:0000313" key="2">
    <source>
        <dbReference type="EMBL" id="KAF7530047.1"/>
    </source>
</evidence>
<feature type="transmembrane region" description="Helical" evidence="1">
    <location>
        <begin position="21"/>
        <end position="42"/>
    </location>
</feature>